<dbReference type="Pfam" id="PF10263">
    <property type="entry name" value="SprT-like"/>
    <property type="match status" value="1"/>
</dbReference>
<dbReference type="Proteomes" id="UP000466442">
    <property type="component" value="Unassembled WGS sequence"/>
</dbReference>
<feature type="region of interest" description="Disordered" evidence="1">
    <location>
        <begin position="243"/>
        <end position="283"/>
    </location>
</feature>
<dbReference type="InterPro" id="IPR006640">
    <property type="entry name" value="SprT-like_domain"/>
</dbReference>
<evidence type="ECO:0000259" key="2">
    <source>
        <dbReference type="SMART" id="SM00731"/>
    </source>
</evidence>
<feature type="region of interest" description="Disordered" evidence="1">
    <location>
        <begin position="209"/>
        <end position="228"/>
    </location>
</feature>
<reference evidence="3" key="1">
    <citation type="journal article" date="2021" name="Mol. Ecol. Resour.">
        <title>Apolygus lucorum genome provides insights into omnivorousness and mesophyll feeding.</title>
        <authorList>
            <person name="Liu Y."/>
            <person name="Liu H."/>
            <person name="Wang H."/>
            <person name="Huang T."/>
            <person name="Liu B."/>
            <person name="Yang B."/>
            <person name="Yin L."/>
            <person name="Li B."/>
            <person name="Zhang Y."/>
            <person name="Zhang S."/>
            <person name="Jiang F."/>
            <person name="Zhang X."/>
            <person name="Ren Y."/>
            <person name="Wang B."/>
            <person name="Wang S."/>
            <person name="Lu Y."/>
            <person name="Wu K."/>
            <person name="Fan W."/>
            <person name="Wang G."/>
        </authorList>
    </citation>
    <scope>NUCLEOTIDE SEQUENCE</scope>
    <source>
        <strain evidence="3">12Hb</strain>
    </source>
</reference>
<evidence type="ECO:0000256" key="1">
    <source>
        <dbReference type="SAM" id="MobiDB-lite"/>
    </source>
</evidence>
<dbReference type="GO" id="GO:0005634">
    <property type="term" value="C:nucleus"/>
    <property type="evidence" value="ECO:0007669"/>
    <property type="project" value="TreeGrafter"/>
</dbReference>
<dbReference type="PANTHER" id="PTHR23099:SF0">
    <property type="entry name" value="GERM CELL NUCLEAR ACIDIC PROTEIN"/>
    <property type="match status" value="1"/>
</dbReference>
<feature type="region of interest" description="Disordered" evidence="1">
    <location>
        <begin position="125"/>
        <end position="157"/>
    </location>
</feature>
<organism evidence="3 4">
    <name type="scientific">Apolygus lucorum</name>
    <name type="common">Small green plant bug</name>
    <name type="synonym">Lygocoris lucorum</name>
    <dbReference type="NCBI Taxonomy" id="248454"/>
    <lineage>
        <taxon>Eukaryota</taxon>
        <taxon>Metazoa</taxon>
        <taxon>Ecdysozoa</taxon>
        <taxon>Arthropoda</taxon>
        <taxon>Hexapoda</taxon>
        <taxon>Insecta</taxon>
        <taxon>Pterygota</taxon>
        <taxon>Neoptera</taxon>
        <taxon>Paraneoptera</taxon>
        <taxon>Hemiptera</taxon>
        <taxon>Heteroptera</taxon>
        <taxon>Panheteroptera</taxon>
        <taxon>Cimicomorpha</taxon>
        <taxon>Miridae</taxon>
        <taxon>Mirini</taxon>
        <taxon>Apolygus</taxon>
    </lineage>
</organism>
<sequence>MPRKSLCWDTYTSEVVVLDSSDDDEVPLRTKKGRAKKQLISSPECSPENLTTSRMKFSKFRIRSDSSSESDCVVYSSDEEQKLSSVLSRVKELSLPKFSFETPDKKTTQVNRKLLSDVSNRCGTPLKSVLAGTKNQKKRSSKEQRKSKELKPEENAARSNKLFDALLGISSDTKPDRGVYASSENKTPVKIDDTFSNAFLGFHDVIHSKSNRGDVKGGAEGPGKTSSKFEKLIGDGAADFKKPTTFKKQKEISNKIKRPGDSKIVSRRTDDSDSTDCATDSQLSTPRKTIKEVKDLVTSLGPSTKHASPFWESEPVLIPSDTDDFYVKESPKPPIKKKGKATPFCFSDLKTALDDIEAKGRDQLSFLSSLDCSVSHKSCHPTAEFYKDKFARKKEELAAILFKMFNKDVFDLKLPEDMTLEWSGRMTSSAGITHLSRKMVGGEWQFISRITLSKPIVTTAARLRDTLIHEMCHAAVWLLDRKKDGHGAYWKAWTYKAREAFPELLPINTCHSYSRDWKFTWECISCGYTIGRMTKSFDTQRFSCGRCHGRFELKENKNKAKREANGFAKYVKENYASIKADKRLPHKEVMKMLSQQYQNKKNDKNPSTQEPDDGIEVISSGGDDYDEDA</sequence>
<name>A0A8S9WXF9_APOLU</name>
<proteinExistence type="predicted"/>
<feature type="compositionally biased region" description="Basic and acidic residues" evidence="1">
    <location>
        <begin position="141"/>
        <end position="156"/>
    </location>
</feature>
<dbReference type="SMART" id="SM00731">
    <property type="entry name" value="SprT"/>
    <property type="match status" value="1"/>
</dbReference>
<feature type="compositionally biased region" description="Polar residues" evidence="1">
    <location>
        <begin position="593"/>
        <end position="609"/>
    </location>
</feature>
<feature type="domain" description="SprT-like" evidence="2">
    <location>
        <begin position="395"/>
        <end position="554"/>
    </location>
</feature>
<keyword evidence="4" id="KW-1185">Reference proteome</keyword>
<feature type="region of interest" description="Disordered" evidence="1">
    <location>
        <begin position="593"/>
        <end position="629"/>
    </location>
</feature>
<feature type="compositionally biased region" description="Basic and acidic residues" evidence="1">
    <location>
        <begin position="243"/>
        <end position="261"/>
    </location>
</feature>
<protein>
    <recommendedName>
        <fullName evidence="2">SprT-like domain-containing protein</fullName>
    </recommendedName>
</protein>
<accession>A0A8S9WXF9</accession>
<evidence type="ECO:0000313" key="4">
    <source>
        <dbReference type="Proteomes" id="UP000466442"/>
    </source>
</evidence>
<dbReference type="AlphaFoldDB" id="A0A8S9WXF9"/>
<dbReference type="PANTHER" id="PTHR23099">
    <property type="entry name" value="TRANSCRIPTIONAL REGULATOR"/>
    <property type="match status" value="1"/>
</dbReference>
<evidence type="ECO:0000313" key="3">
    <source>
        <dbReference type="EMBL" id="KAF6201407.1"/>
    </source>
</evidence>
<dbReference type="EMBL" id="WIXP02000013">
    <property type="protein sequence ID" value="KAF6201407.1"/>
    <property type="molecule type" value="Genomic_DNA"/>
</dbReference>
<dbReference type="OrthoDB" id="20772at2759"/>
<gene>
    <name evidence="3" type="ORF">GE061_005855</name>
</gene>
<comment type="caution">
    <text evidence="3">The sequence shown here is derived from an EMBL/GenBank/DDBJ whole genome shotgun (WGS) entry which is preliminary data.</text>
</comment>
<dbReference type="GO" id="GO:0006974">
    <property type="term" value="P:DNA damage response"/>
    <property type="evidence" value="ECO:0007669"/>
    <property type="project" value="UniProtKB-ARBA"/>
</dbReference>